<feature type="transmembrane region" description="Helical" evidence="1">
    <location>
        <begin position="138"/>
        <end position="159"/>
    </location>
</feature>
<keyword evidence="1" id="KW-0472">Membrane</keyword>
<dbReference type="InterPro" id="IPR005625">
    <property type="entry name" value="PepSY-ass_TM"/>
</dbReference>
<evidence type="ECO:0000313" key="3">
    <source>
        <dbReference type="Proteomes" id="UP000194420"/>
    </source>
</evidence>
<dbReference type="Proteomes" id="UP000194420">
    <property type="component" value="Unassembled WGS sequence"/>
</dbReference>
<proteinExistence type="predicted"/>
<feature type="transmembrane region" description="Helical" evidence="1">
    <location>
        <begin position="166"/>
        <end position="185"/>
    </location>
</feature>
<evidence type="ECO:0000313" key="2">
    <source>
        <dbReference type="EMBL" id="SMQ57772.1"/>
    </source>
</evidence>
<feature type="transmembrane region" description="Helical" evidence="1">
    <location>
        <begin position="12"/>
        <end position="33"/>
    </location>
</feature>
<sequence>MNRLFLTKLHLVLAAFMFPAILMFLATGALYTWGEKGDWEESSHEVSLSEPYASQSQGALTSIAVQVLLDQGAAIPSGTESLSGEGAEQSLNWTGARSEASVKPTDDPQVAEVTIKQASFHRWLVQLHKAKGSTVFKVYATILATVLFLLVASGLILGLQVKALRRLTLVSSVAGFGAFVIFVLLG</sequence>
<dbReference type="AlphaFoldDB" id="A0A1Y6EAX4"/>
<dbReference type="RefSeq" id="WP_086436055.1">
    <property type="nucleotide sequence ID" value="NZ_FXWG01000001.1"/>
</dbReference>
<keyword evidence="1" id="KW-0812">Transmembrane</keyword>
<dbReference type="EMBL" id="FXWG01000001">
    <property type="protein sequence ID" value="SMQ57772.1"/>
    <property type="molecule type" value="Genomic_DNA"/>
</dbReference>
<keyword evidence="1" id="KW-1133">Transmembrane helix</keyword>
<organism evidence="2 3">
    <name type="scientific">Altererythrobacter xiamenensis</name>
    <dbReference type="NCBI Taxonomy" id="1316679"/>
    <lineage>
        <taxon>Bacteria</taxon>
        <taxon>Pseudomonadati</taxon>
        <taxon>Pseudomonadota</taxon>
        <taxon>Alphaproteobacteria</taxon>
        <taxon>Sphingomonadales</taxon>
        <taxon>Erythrobacteraceae</taxon>
        <taxon>Altererythrobacter</taxon>
    </lineage>
</organism>
<accession>A0A1Y6EAX4</accession>
<evidence type="ECO:0000256" key="1">
    <source>
        <dbReference type="SAM" id="Phobius"/>
    </source>
</evidence>
<name>A0A1Y6EAX4_9SPHN</name>
<protein>
    <submittedName>
        <fullName evidence="2">PepSY-associated TM region</fullName>
    </submittedName>
</protein>
<dbReference type="Pfam" id="PF03929">
    <property type="entry name" value="PepSY_TM"/>
    <property type="match status" value="1"/>
</dbReference>
<gene>
    <name evidence="2" type="ORF">SAMN06297468_0046</name>
</gene>
<dbReference type="OrthoDB" id="7409915at2"/>
<reference evidence="3" key="1">
    <citation type="submission" date="2017-04" db="EMBL/GenBank/DDBJ databases">
        <authorList>
            <person name="Varghese N."/>
            <person name="Submissions S."/>
        </authorList>
    </citation>
    <scope>NUCLEOTIDE SEQUENCE [LARGE SCALE GENOMIC DNA]</scope>
</reference>
<keyword evidence="3" id="KW-1185">Reference proteome</keyword>